<protein>
    <submittedName>
        <fullName evidence="2">Uncharacterized protein</fullName>
    </submittedName>
</protein>
<dbReference type="STRING" id="456900.A0A151I9V4"/>
<evidence type="ECO:0000313" key="2">
    <source>
        <dbReference type="EMBL" id="KYM95856.1"/>
    </source>
</evidence>
<dbReference type="EMBL" id="KQ978261">
    <property type="protein sequence ID" value="KYM95856.1"/>
    <property type="molecule type" value="Genomic_DNA"/>
</dbReference>
<accession>A0A151I9V4</accession>
<proteinExistence type="predicted"/>
<evidence type="ECO:0000256" key="1">
    <source>
        <dbReference type="SAM" id="MobiDB-lite"/>
    </source>
</evidence>
<dbReference type="Proteomes" id="UP000078542">
    <property type="component" value="Unassembled WGS sequence"/>
</dbReference>
<sequence>MTEKHFVIILFQDGLQIIPNIWLNKNSTASKWPDFVSNQRYDRAVKNMEEPQPNWVEYPITKIFGTYNKQCYIIFLVTLARRKLKEAEEMTDIDSCTEQEEYFKKSRKIRASKMIDTSSSNSEDQLSEITEFESDLPKVPSNSKIKTDFETNRKLTNKRKGAIKNSHANATEEEISAPLKIWLAHAKERVLRESAKRNENNA</sequence>
<keyword evidence="3" id="KW-1185">Reference proteome</keyword>
<evidence type="ECO:0000313" key="3">
    <source>
        <dbReference type="Proteomes" id="UP000078542"/>
    </source>
</evidence>
<reference evidence="2 3" key="1">
    <citation type="submission" date="2016-03" db="EMBL/GenBank/DDBJ databases">
        <title>Cyphomyrmex costatus WGS genome.</title>
        <authorList>
            <person name="Nygaard S."/>
            <person name="Hu H."/>
            <person name="Boomsma J."/>
            <person name="Zhang G."/>
        </authorList>
    </citation>
    <scope>NUCLEOTIDE SEQUENCE [LARGE SCALE GENOMIC DNA]</scope>
    <source>
        <strain evidence="2">MS0001</strain>
        <tissue evidence="2">Whole body</tissue>
    </source>
</reference>
<dbReference type="AlphaFoldDB" id="A0A151I9V4"/>
<gene>
    <name evidence="2" type="ORF">ALC62_13490</name>
</gene>
<organism evidence="2 3">
    <name type="scientific">Cyphomyrmex costatus</name>
    <dbReference type="NCBI Taxonomy" id="456900"/>
    <lineage>
        <taxon>Eukaryota</taxon>
        <taxon>Metazoa</taxon>
        <taxon>Ecdysozoa</taxon>
        <taxon>Arthropoda</taxon>
        <taxon>Hexapoda</taxon>
        <taxon>Insecta</taxon>
        <taxon>Pterygota</taxon>
        <taxon>Neoptera</taxon>
        <taxon>Endopterygota</taxon>
        <taxon>Hymenoptera</taxon>
        <taxon>Apocrita</taxon>
        <taxon>Aculeata</taxon>
        <taxon>Formicoidea</taxon>
        <taxon>Formicidae</taxon>
        <taxon>Myrmicinae</taxon>
        <taxon>Cyphomyrmex</taxon>
    </lineage>
</organism>
<feature type="region of interest" description="Disordered" evidence="1">
    <location>
        <begin position="131"/>
        <end position="170"/>
    </location>
</feature>
<name>A0A151I9V4_9HYME</name>